<evidence type="ECO:0000313" key="1">
    <source>
        <dbReference type="EMBL" id="WAJ27846.1"/>
    </source>
</evidence>
<sequence>MARMKYVQRRANRFEFRFPLPDDLAGHPHPHPWPDALAWLANPRTGRFKTELIRSLGTNDHRLAERAALPLIADALRLVDVARQALVGEPPSELAPGMVETLAREFEVNLLSNDEHLRKRGVGWNIAADRIAPDGLGMTDDDLAAYEAITASLDKRTRRDLAKMRGSEFLQQCINHSVQRMGIALHPDDPAWRELEIAFMKAQLRAVQGIQSRLQGEVVEPPAVPASGHVGETLSSALESWARGGGRAARKPRDNSVAEARRAVQRFIELNGDLPLRSITKAHGRQFRDALARVPKSLPQKLAKLRLPDLLKKDLSGFEPRNAQTINKNLNLVAGIVTKAEKDGHFEDLPSWSNPFHVAFDISHMERDHYEPFSVDELNRLLASPVYAAGKRPLGGKGEAAYWFPLIALFCGARRTEIAQLKVSDVREGDGIAFLDFNDEGEDQNLKNLSSARSMPIHDELVRLGFLDFVAERSQRAGPADALWVGFEPPIDDKAKAWTKWFGRYLGSHVVEHPSKTFHSFRHTFKRACREAGISEEIHHAFTGHSGGGVGRSYGRVRRSDGSMDRGVSLTRLKLELDRMSYPGLQLPRRSVAS</sequence>
<keyword evidence="2" id="KW-1185">Reference proteome</keyword>
<proteinExistence type="predicted"/>
<dbReference type="EMBL" id="CP113520">
    <property type="protein sequence ID" value="WAJ27846.1"/>
    <property type="molecule type" value="Genomic_DNA"/>
</dbReference>
<dbReference type="Proteomes" id="UP001163223">
    <property type="component" value="Chromosome"/>
</dbReference>
<name>A0ACD4NLY9_9HYPH</name>
<protein>
    <submittedName>
        <fullName evidence="1">Site-specific integrase</fullName>
    </submittedName>
</protein>
<organism evidence="1 2">
    <name type="scientific">Antarcticirhabdus aurantiaca</name>
    <dbReference type="NCBI Taxonomy" id="2606717"/>
    <lineage>
        <taxon>Bacteria</taxon>
        <taxon>Pseudomonadati</taxon>
        <taxon>Pseudomonadota</taxon>
        <taxon>Alphaproteobacteria</taxon>
        <taxon>Hyphomicrobiales</taxon>
        <taxon>Aurantimonadaceae</taxon>
        <taxon>Antarcticirhabdus</taxon>
    </lineage>
</organism>
<evidence type="ECO:0000313" key="2">
    <source>
        <dbReference type="Proteomes" id="UP001163223"/>
    </source>
</evidence>
<gene>
    <name evidence="1" type="ORF">OXU80_23875</name>
</gene>
<reference evidence="1" key="1">
    <citation type="submission" date="2022-11" db="EMBL/GenBank/DDBJ databases">
        <title>beta-Carotene-producing bacterium, Jeongeuplla avenae sp. nov., alleviates the salt stress of Arabidopsis seedlings.</title>
        <authorList>
            <person name="Jiang L."/>
            <person name="Lee J."/>
        </authorList>
    </citation>
    <scope>NUCLEOTIDE SEQUENCE</scope>
    <source>
        <strain evidence="1">DY_R2A_6</strain>
    </source>
</reference>
<accession>A0ACD4NLY9</accession>